<feature type="compositionally biased region" description="Basic and acidic residues" evidence="1">
    <location>
        <begin position="77"/>
        <end position="86"/>
    </location>
</feature>
<reference evidence="3" key="1">
    <citation type="submission" date="2018-05" db="EMBL/GenBank/DDBJ databases">
        <authorList>
            <person name="Lanie J.A."/>
            <person name="Ng W.-L."/>
            <person name="Kazmierczak K.M."/>
            <person name="Andrzejewski T.M."/>
            <person name="Davidsen T.M."/>
            <person name="Wayne K.J."/>
            <person name="Tettelin H."/>
            <person name="Glass J.I."/>
            <person name="Rusch D."/>
            <person name="Podicherti R."/>
            <person name="Tsui H.-C.T."/>
            <person name="Winkler M.E."/>
        </authorList>
    </citation>
    <scope>NUCLEOTIDE SEQUENCE</scope>
</reference>
<dbReference type="EMBL" id="UINC01018686">
    <property type="protein sequence ID" value="SVA78702.1"/>
    <property type="molecule type" value="Genomic_DNA"/>
</dbReference>
<keyword evidence="2" id="KW-1133">Transmembrane helix</keyword>
<evidence type="ECO:0000256" key="2">
    <source>
        <dbReference type="SAM" id="Phobius"/>
    </source>
</evidence>
<feature type="region of interest" description="Disordered" evidence="1">
    <location>
        <begin position="66"/>
        <end position="86"/>
    </location>
</feature>
<name>A0A381YQ03_9ZZZZ</name>
<protein>
    <recommendedName>
        <fullName evidence="4">SEC-C motif-containing protein</fullName>
    </recommendedName>
</protein>
<organism evidence="3">
    <name type="scientific">marine metagenome</name>
    <dbReference type="NCBI Taxonomy" id="408172"/>
    <lineage>
        <taxon>unclassified sequences</taxon>
        <taxon>metagenomes</taxon>
        <taxon>ecological metagenomes</taxon>
    </lineage>
</organism>
<proteinExistence type="predicted"/>
<evidence type="ECO:0008006" key="4">
    <source>
        <dbReference type="Google" id="ProtNLM"/>
    </source>
</evidence>
<gene>
    <name evidence="3" type="ORF">METZ01_LOCUS131556</name>
</gene>
<dbReference type="SUPFAM" id="SSF103642">
    <property type="entry name" value="Sec-C motif"/>
    <property type="match status" value="1"/>
</dbReference>
<evidence type="ECO:0000313" key="3">
    <source>
        <dbReference type="EMBL" id="SVA78702.1"/>
    </source>
</evidence>
<dbReference type="AlphaFoldDB" id="A0A381YQ03"/>
<accession>A0A381YQ03</accession>
<keyword evidence="2" id="KW-0472">Membrane</keyword>
<feature type="transmembrane region" description="Helical" evidence="2">
    <location>
        <begin position="42"/>
        <end position="62"/>
    </location>
</feature>
<dbReference type="Pfam" id="PF02810">
    <property type="entry name" value="SEC-C"/>
    <property type="match status" value="1"/>
</dbReference>
<dbReference type="InterPro" id="IPR004027">
    <property type="entry name" value="SEC_C_motif"/>
</dbReference>
<sequence length="86" mass="9653">MSLKKEKSIKKQIRRNDPCHCGSGKKYKNCHQKSAEKLGKNLIYILGASFIGALILVIYILFSSDGANDSPPGKVWSPEHGHYHDR</sequence>
<dbReference type="Gene3D" id="3.10.450.50">
    <property type="match status" value="1"/>
</dbReference>
<keyword evidence="2" id="KW-0812">Transmembrane</keyword>
<evidence type="ECO:0000256" key="1">
    <source>
        <dbReference type="SAM" id="MobiDB-lite"/>
    </source>
</evidence>